<comment type="caution">
    <text evidence="2">The sequence shown here is derived from an EMBL/GenBank/DDBJ whole genome shotgun (WGS) entry which is preliminary data.</text>
</comment>
<evidence type="ECO:0000259" key="1">
    <source>
        <dbReference type="PROSITE" id="PS51820"/>
    </source>
</evidence>
<feature type="non-terminal residue" evidence="2">
    <location>
        <position position="1"/>
    </location>
</feature>
<accession>A0A7K1TMJ1</accession>
<feature type="non-terminal residue" evidence="2">
    <location>
        <position position="170"/>
    </location>
</feature>
<dbReference type="SMART" id="SM00758">
    <property type="entry name" value="PA14"/>
    <property type="match status" value="1"/>
</dbReference>
<dbReference type="SUPFAM" id="SSF56988">
    <property type="entry name" value="Anthrax protective antigen"/>
    <property type="match status" value="1"/>
</dbReference>
<evidence type="ECO:0000313" key="2">
    <source>
        <dbReference type="EMBL" id="MVN79341.1"/>
    </source>
</evidence>
<keyword evidence="2" id="KW-0378">Hydrolase</keyword>
<protein>
    <submittedName>
        <fullName evidence="2">Glycoside hydrolase</fullName>
    </submittedName>
</protein>
<keyword evidence="3" id="KW-1185">Reference proteome</keyword>
<evidence type="ECO:0000313" key="3">
    <source>
        <dbReference type="Proteomes" id="UP000441336"/>
    </source>
</evidence>
<name>A0A7K1TMJ1_9BACT</name>
<organism evidence="2 3">
    <name type="scientific">Hymenobacter ginkgonis</name>
    <dbReference type="NCBI Taxonomy" id="2682976"/>
    <lineage>
        <taxon>Bacteria</taxon>
        <taxon>Pseudomonadati</taxon>
        <taxon>Bacteroidota</taxon>
        <taxon>Cytophagia</taxon>
        <taxon>Cytophagales</taxon>
        <taxon>Hymenobacteraceae</taxon>
        <taxon>Hymenobacter</taxon>
    </lineage>
</organism>
<dbReference type="EMBL" id="WQKZ01000032">
    <property type="protein sequence ID" value="MVN79341.1"/>
    <property type="molecule type" value="Genomic_DNA"/>
</dbReference>
<dbReference type="InterPro" id="IPR011658">
    <property type="entry name" value="PA14_dom"/>
</dbReference>
<dbReference type="InterPro" id="IPR037524">
    <property type="entry name" value="PA14/GLEYA"/>
</dbReference>
<dbReference type="GO" id="GO:0016787">
    <property type="term" value="F:hydrolase activity"/>
    <property type="evidence" value="ECO:0007669"/>
    <property type="project" value="UniProtKB-KW"/>
</dbReference>
<dbReference type="Pfam" id="PF07691">
    <property type="entry name" value="PA14"/>
    <property type="match status" value="1"/>
</dbReference>
<sequence length="170" mass="18420">LRTPENPANTSAGLNFSYYEGTWERLPNYNALPAVATGTAAVPNLAPRLRDNYYGLQYTGYVTVPVDGQYTFYTLSDDGSQLFIGSTLVADNDWSHWFEERSGTIGLKAGTHAVTIIYFQQSGDSDLQVSYQGPGIAKQLVPASAWRRAGALNQAPVANAGPNRTLTLPT</sequence>
<dbReference type="Gene3D" id="2.60.120.380">
    <property type="match status" value="1"/>
</dbReference>
<proteinExistence type="predicted"/>
<reference evidence="2 3" key="1">
    <citation type="submission" date="2019-12" db="EMBL/GenBank/DDBJ databases">
        <title>Hymenobacter sp. HMF4947 Genome sequencing and assembly.</title>
        <authorList>
            <person name="Kang H."/>
            <person name="Cha I."/>
            <person name="Kim H."/>
            <person name="Joh K."/>
        </authorList>
    </citation>
    <scope>NUCLEOTIDE SEQUENCE [LARGE SCALE GENOMIC DNA]</scope>
    <source>
        <strain evidence="2 3">HMF4947</strain>
    </source>
</reference>
<dbReference type="AlphaFoldDB" id="A0A7K1TMJ1"/>
<gene>
    <name evidence="2" type="ORF">GO988_23675</name>
</gene>
<dbReference type="Proteomes" id="UP000441336">
    <property type="component" value="Unassembled WGS sequence"/>
</dbReference>
<dbReference type="PROSITE" id="PS51820">
    <property type="entry name" value="PA14"/>
    <property type="match status" value="1"/>
</dbReference>
<dbReference type="RefSeq" id="WP_232341688.1">
    <property type="nucleotide sequence ID" value="NZ_WQKZ01000032.1"/>
</dbReference>
<feature type="domain" description="PA14" evidence="1">
    <location>
        <begin position="9"/>
        <end position="145"/>
    </location>
</feature>